<evidence type="ECO:0000313" key="2">
    <source>
        <dbReference type="EMBL" id="MFD1694450.1"/>
    </source>
</evidence>
<sequence length="221" mass="25153">MADIRTLDQLQDALDQEMAWRVKEVKAFSVAAKTNGPERRHFIRAGVALLYAHWEGFIKASSEMYLRFVDSRGLKYSELKSCFSVFGLKSKLQTLAQSRQSSANIDAFDFILAELESRSKLKLGSAINTESNLTSKVFSNIALSLDIDLGRYISRYNLIDESLVHRRNRIAHGEFIDIGGSEFGVLLDEILKIMREYKTDLENAASTESYKRNSEKIKLRN</sequence>
<dbReference type="RefSeq" id="WP_208998729.1">
    <property type="nucleotide sequence ID" value="NZ_JBHUFA010000001.1"/>
</dbReference>
<name>A0ABW4JRG5_9HYPH</name>
<organism evidence="2 3">
    <name type="scientific">Roseibium aestuarii</name>
    <dbReference type="NCBI Taxonomy" id="2600299"/>
    <lineage>
        <taxon>Bacteria</taxon>
        <taxon>Pseudomonadati</taxon>
        <taxon>Pseudomonadota</taxon>
        <taxon>Alphaproteobacteria</taxon>
        <taxon>Hyphomicrobiales</taxon>
        <taxon>Stappiaceae</taxon>
        <taxon>Roseibium</taxon>
    </lineage>
</organism>
<feature type="domain" description="RiboL-PSP-HEPN" evidence="1">
    <location>
        <begin position="17"/>
        <end position="203"/>
    </location>
</feature>
<reference evidence="3" key="1">
    <citation type="journal article" date="2019" name="Int. J. Syst. Evol. Microbiol.">
        <title>The Global Catalogue of Microorganisms (GCM) 10K type strain sequencing project: providing services to taxonomists for standard genome sequencing and annotation.</title>
        <authorList>
            <consortium name="The Broad Institute Genomics Platform"/>
            <consortium name="The Broad Institute Genome Sequencing Center for Infectious Disease"/>
            <person name="Wu L."/>
            <person name="Ma J."/>
        </authorList>
    </citation>
    <scope>NUCLEOTIDE SEQUENCE [LARGE SCALE GENOMIC DNA]</scope>
    <source>
        <strain evidence="3">JCM 3369</strain>
    </source>
</reference>
<dbReference type="InterPro" id="IPR041519">
    <property type="entry name" value="HEPN_RiboL-PSP"/>
</dbReference>
<dbReference type="Pfam" id="PF18735">
    <property type="entry name" value="HEPN_RiboL-PSP"/>
    <property type="match status" value="1"/>
</dbReference>
<evidence type="ECO:0000259" key="1">
    <source>
        <dbReference type="Pfam" id="PF18735"/>
    </source>
</evidence>
<accession>A0ABW4JRG5</accession>
<protein>
    <submittedName>
        <fullName evidence="2">MAE_28990/MAE_18760 family HEPN-like nuclease</fullName>
    </submittedName>
</protein>
<evidence type="ECO:0000313" key="3">
    <source>
        <dbReference type="Proteomes" id="UP001597327"/>
    </source>
</evidence>
<dbReference type="Proteomes" id="UP001597327">
    <property type="component" value="Unassembled WGS sequence"/>
</dbReference>
<gene>
    <name evidence="2" type="ORF">ACFSC7_02905</name>
</gene>
<keyword evidence="3" id="KW-1185">Reference proteome</keyword>
<comment type="caution">
    <text evidence="2">The sequence shown here is derived from an EMBL/GenBank/DDBJ whole genome shotgun (WGS) entry which is preliminary data.</text>
</comment>
<proteinExistence type="predicted"/>
<dbReference type="EMBL" id="JBHUFA010000001">
    <property type="protein sequence ID" value="MFD1694450.1"/>
    <property type="molecule type" value="Genomic_DNA"/>
</dbReference>